<accession>Q22TB8</accession>
<dbReference type="KEGG" id="tet:TTHERM_00180980"/>
<dbReference type="Pfam" id="PF00520">
    <property type="entry name" value="Ion_trans"/>
    <property type="match status" value="1"/>
</dbReference>
<dbReference type="PROSITE" id="PS50158">
    <property type="entry name" value="ZF_CCHC"/>
    <property type="match status" value="1"/>
</dbReference>
<dbReference type="GO" id="GO:0098855">
    <property type="term" value="C:HCN channel complex"/>
    <property type="evidence" value="ECO:0007669"/>
    <property type="project" value="TreeGrafter"/>
</dbReference>
<dbReference type="Proteomes" id="UP000009168">
    <property type="component" value="Unassembled WGS sequence"/>
</dbReference>
<feature type="compositionally biased region" description="Polar residues" evidence="6">
    <location>
        <begin position="1176"/>
        <end position="1193"/>
    </location>
</feature>
<gene>
    <name evidence="9" type="ORF">TTHERM_00180980</name>
</gene>
<feature type="transmembrane region" description="Helical" evidence="7">
    <location>
        <begin position="514"/>
        <end position="531"/>
    </location>
</feature>
<evidence type="ECO:0000259" key="8">
    <source>
        <dbReference type="PROSITE" id="PS50158"/>
    </source>
</evidence>
<proteinExistence type="predicted"/>
<feature type="compositionally biased region" description="Basic and acidic residues" evidence="6">
    <location>
        <begin position="1250"/>
        <end position="1262"/>
    </location>
</feature>
<dbReference type="Gene3D" id="2.60.120.10">
    <property type="entry name" value="Jelly Rolls"/>
    <property type="match status" value="1"/>
</dbReference>
<dbReference type="SUPFAM" id="SSF51206">
    <property type="entry name" value="cAMP-binding domain-like"/>
    <property type="match status" value="1"/>
</dbReference>
<reference evidence="10" key="1">
    <citation type="journal article" date="2006" name="PLoS Biol.">
        <title>Macronuclear genome sequence of the ciliate Tetrahymena thermophila, a model eukaryote.</title>
        <authorList>
            <person name="Eisen J.A."/>
            <person name="Coyne R.S."/>
            <person name="Wu M."/>
            <person name="Wu D."/>
            <person name="Thiagarajan M."/>
            <person name="Wortman J.R."/>
            <person name="Badger J.H."/>
            <person name="Ren Q."/>
            <person name="Amedeo P."/>
            <person name="Jones K.M."/>
            <person name="Tallon L.J."/>
            <person name="Delcher A.L."/>
            <person name="Salzberg S.L."/>
            <person name="Silva J.C."/>
            <person name="Haas B.J."/>
            <person name="Majoros W.H."/>
            <person name="Farzad M."/>
            <person name="Carlton J.M."/>
            <person name="Smith R.K. Jr."/>
            <person name="Garg J."/>
            <person name="Pearlman R.E."/>
            <person name="Karrer K.M."/>
            <person name="Sun L."/>
            <person name="Manning G."/>
            <person name="Elde N.C."/>
            <person name="Turkewitz A.P."/>
            <person name="Asai D.J."/>
            <person name="Wilkes D.E."/>
            <person name="Wang Y."/>
            <person name="Cai H."/>
            <person name="Collins K."/>
            <person name="Stewart B.A."/>
            <person name="Lee S.R."/>
            <person name="Wilamowska K."/>
            <person name="Weinberg Z."/>
            <person name="Ruzzo W.L."/>
            <person name="Wloga D."/>
            <person name="Gaertig J."/>
            <person name="Frankel J."/>
            <person name="Tsao C.-C."/>
            <person name="Gorovsky M.A."/>
            <person name="Keeling P.J."/>
            <person name="Waller R.F."/>
            <person name="Patron N.J."/>
            <person name="Cherry J.M."/>
            <person name="Stover N.A."/>
            <person name="Krieger C.J."/>
            <person name="del Toro C."/>
            <person name="Ryder H.F."/>
            <person name="Williamson S.C."/>
            <person name="Barbeau R.A."/>
            <person name="Hamilton E.P."/>
            <person name="Orias E."/>
        </authorList>
    </citation>
    <scope>NUCLEOTIDE SEQUENCE [LARGE SCALE GENOMIC DNA]</scope>
    <source>
        <strain evidence="10">SB210</strain>
    </source>
</reference>
<dbReference type="EMBL" id="GG662840">
    <property type="protein sequence ID" value="EAR88520.1"/>
    <property type="molecule type" value="Genomic_DNA"/>
</dbReference>
<feature type="region of interest" description="Disordered" evidence="6">
    <location>
        <begin position="1142"/>
        <end position="1265"/>
    </location>
</feature>
<feature type="domain" description="CCHC-type" evidence="8">
    <location>
        <begin position="870"/>
        <end position="884"/>
    </location>
</feature>
<keyword evidence="5" id="KW-0863">Zinc-finger</keyword>
<dbReference type="InterPro" id="IPR005821">
    <property type="entry name" value="Ion_trans_dom"/>
</dbReference>
<evidence type="ECO:0000256" key="3">
    <source>
        <dbReference type="ARBA" id="ARBA00022989"/>
    </source>
</evidence>
<dbReference type="RefSeq" id="XP_001008765.1">
    <property type="nucleotide sequence ID" value="XM_001008765.1"/>
</dbReference>
<protein>
    <submittedName>
        <fullName evidence="9">Cation channel family protein</fullName>
    </submittedName>
</protein>
<feature type="compositionally biased region" description="Polar residues" evidence="6">
    <location>
        <begin position="1207"/>
        <end position="1216"/>
    </location>
</feature>
<evidence type="ECO:0000256" key="6">
    <source>
        <dbReference type="SAM" id="MobiDB-lite"/>
    </source>
</evidence>
<dbReference type="InterPro" id="IPR018490">
    <property type="entry name" value="cNMP-bd_dom_sf"/>
</dbReference>
<feature type="transmembrane region" description="Helical" evidence="7">
    <location>
        <begin position="622"/>
        <end position="640"/>
    </location>
</feature>
<dbReference type="GO" id="GO:0005249">
    <property type="term" value="F:voltage-gated potassium channel activity"/>
    <property type="evidence" value="ECO:0007669"/>
    <property type="project" value="TreeGrafter"/>
</dbReference>
<feature type="compositionally biased region" description="Polar residues" evidence="6">
    <location>
        <begin position="1158"/>
        <end position="1168"/>
    </location>
</feature>
<evidence type="ECO:0000256" key="5">
    <source>
        <dbReference type="PROSITE-ProRule" id="PRU00047"/>
    </source>
</evidence>
<dbReference type="GO" id="GO:0003254">
    <property type="term" value="P:regulation of membrane depolarization"/>
    <property type="evidence" value="ECO:0007669"/>
    <property type="project" value="TreeGrafter"/>
</dbReference>
<keyword evidence="5" id="KW-0862">Zinc</keyword>
<feature type="transmembrane region" description="Helical" evidence="7">
    <location>
        <begin position="543"/>
        <end position="568"/>
    </location>
</feature>
<feature type="compositionally biased region" description="Acidic residues" evidence="6">
    <location>
        <begin position="1222"/>
        <end position="1236"/>
    </location>
</feature>
<keyword evidence="10" id="KW-1185">Reference proteome</keyword>
<evidence type="ECO:0000256" key="4">
    <source>
        <dbReference type="ARBA" id="ARBA00023136"/>
    </source>
</evidence>
<keyword evidence="5" id="KW-0479">Metal-binding</keyword>
<dbReference type="GO" id="GO:0003676">
    <property type="term" value="F:nucleic acid binding"/>
    <property type="evidence" value="ECO:0007669"/>
    <property type="project" value="InterPro"/>
</dbReference>
<dbReference type="PANTHER" id="PTHR45689:SF5">
    <property type="entry name" value="I[[H]] CHANNEL, ISOFORM E"/>
    <property type="match status" value="1"/>
</dbReference>
<dbReference type="HOGENOM" id="CLU_258112_0_0_1"/>
<organism evidence="9 10">
    <name type="scientific">Tetrahymena thermophila (strain SB210)</name>
    <dbReference type="NCBI Taxonomy" id="312017"/>
    <lineage>
        <taxon>Eukaryota</taxon>
        <taxon>Sar</taxon>
        <taxon>Alveolata</taxon>
        <taxon>Ciliophora</taxon>
        <taxon>Intramacronucleata</taxon>
        <taxon>Oligohymenophorea</taxon>
        <taxon>Hymenostomatida</taxon>
        <taxon>Tetrahymenina</taxon>
        <taxon>Tetrahymenidae</taxon>
        <taxon>Tetrahymena</taxon>
    </lineage>
</organism>
<evidence type="ECO:0000256" key="1">
    <source>
        <dbReference type="ARBA" id="ARBA00004141"/>
    </source>
</evidence>
<keyword evidence="3 7" id="KW-1133">Transmembrane helix</keyword>
<dbReference type="SUPFAM" id="SSF81324">
    <property type="entry name" value="Voltage-gated potassium channels"/>
    <property type="match status" value="1"/>
</dbReference>
<evidence type="ECO:0000313" key="10">
    <source>
        <dbReference type="Proteomes" id="UP000009168"/>
    </source>
</evidence>
<evidence type="ECO:0000256" key="7">
    <source>
        <dbReference type="SAM" id="Phobius"/>
    </source>
</evidence>
<comment type="subcellular location">
    <subcellularLocation>
        <location evidence="1">Membrane</location>
        <topology evidence="1">Multi-pass membrane protein</topology>
    </subcellularLocation>
</comment>
<name>Q22TB8_TETTS</name>
<dbReference type="GeneID" id="7827302"/>
<evidence type="ECO:0000256" key="2">
    <source>
        <dbReference type="ARBA" id="ARBA00022692"/>
    </source>
</evidence>
<sequence>MNNIVLHPYSLNSSVNQNTLREDSPVKIVNHIPSLQNLILKEVKENQQSLPVLSQQAYSQPNNNYAGNSPANYGSQLQVGNKRFGSSYEVVNSMSNPFSTPELDDNIRLTNPQNNNYVGSNNYSQMHRDSLSLNLQQNNLSTIKVKSYTGSYISNTSSSIALQGILKKQYEGAREGQDQRMKLFTFNEDLAHMNQGKLDMEQSPIAPDNISLSEKAPVSSLLNNNVLPGGQQQQLQNSINLQQQQYQQQQQQQFGILTATNRRKESVNQGTYKTATIAYTQYKQRQKRWKEKWMVMSYFISKSIQNFKKILILSKPAYLTKLQLNLINDKSSHYDKVRENKEKRYQGWLYDSQGCCSRRNKKRILILLKKIRGIKNFVLNTLKILEQKINDFDQKLTPFSPLNTFLQFFEFLILIFTLFIGICIPFYICFQDEIVDTPTGDSLKIIIKHVAPYVFIFDILKYLNTGCFIRGQIINDRLQIFQNYMRERFICDSISIIALFIFDSDPIFPNNFTLIFFYFRFYFGLHVIGKIRESFLLKDKTHALINILVIVFFITFFAHVFACLWYYIGMHQGDDLKQSWIQQTQVKNDSLDVKYLDSLYYAFTAISTLNTSISPQTKYEKLFLILITFCTYGILGLILYESQQILENLSLKKKNYLRQLKQITRYMSDHNVSEHYQSLARKYLQYVTNEGLDSRQVSADKSLQGLSLQLKEDIIKDAFMNQLKGIRVFSRYFSQQFLEKLAMKMGEQILGPDEYVINANKLQSPKIYIVKKGLIEFFVNIGTQRTNIKDSLKSFKIFKENDYFGSYEFFSDSYKPHLSARSIGVSVVQFISLTDFLELLHEFPEEREAYSYIKEMVTIYKQLDIIGITCYSCGERDHQTLNCPYLFYDQQRANILKRIDQETHFQVRQYKRKKLKKYNCLKECKKIWHDQDKFIIDNADELQSQSSMKSLEVEDNLQLNNIDLPKMDSQYLDSYFHMRGKTSSIGTFGTLRVREDQPPGNINNIYFDSDLDVHSVNSHLKSNATKTVNEHEWNVNNNSLNSINQLQSNTNAMMLNQPINLNPLIPKTPSLQSAIEEEDQTNFNTRKMLSKLTSSPSRQSMNIPTTKLPDLKYRSKSTHIKPSVGDSFVEEASSLIDIKSLGTAKSPRPNTVVVPAQKSESQPSLMRRNTTKTRNRVQSFNLDTTQYRDNTSPWREGTHRSQRKQYEQSIFSQLQDNKSNNIEEEESSYTDEEDEIQKEMASQKSFSYKDLARSDKQSKPSEKQQGIPYYSENIYTYQYIQNNFSTVHSFRTFFPHNNVENVIEYINKKNRGNKRVRSKKFTKKLSHRSIKKQSSLRSKKLKIDI</sequence>
<dbReference type="Gene3D" id="1.10.287.630">
    <property type="entry name" value="Helix hairpin bin"/>
    <property type="match status" value="1"/>
</dbReference>
<feature type="transmembrane region" description="Helical" evidence="7">
    <location>
        <begin position="405"/>
        <end position="430"/>
    </location>
</feature>
<dbReference type="OrthoDB" id="426293at2759"/>
<dbReference type="InterPro" id="IPR051413">
    <property type="entry name" value="K/Na_HCN_channel"/>
</dbReference>
<dbReference type="InterPro" id="IPR014710">
    <property type="entry name" value="RmlC-like_jellyroll"/>
</dbReference>
<keyword evidence="4 7" id="KW-0472">Membrane</keyword>
<evidence type="ECO:0000313" key="9">
    <source>
        <dbReference type="EMBL" id="EAR88520.1"/>
    </source>
</evidence>
<dbReference type="GO" id="GO:0008270">
    <property type="term" value="F:zinc ion binding"/>
    <property type="evidence" value="ECO:0007669"/>
    <property type="project" value="UniProtKB-KW"/>
</dbReference>
<dbReference type="eggNOG" id="KOG0500">
    <property type="taxonomic scope" value="Eukaryota"/>
</dbReference>
<dbReference type="PANTHER" id="PTHR45689">
    <property type="entry name" value="I[[H]] CHANNEL, ISOFORM E"/>
    <property type="match status" value="1"/>
</dbReference>
<keyword evidence="2 7" id="KW-0812">Transmembrane</keyword>
<dbReference type="Gene3D" id="1.10.287.70">
    <property type="match status" value="1"/>
</dbReference>
<dbReference type="GO" id="GO:0035725">
    <property type="term" value="P:sodium ion transmembrane transport"/>
    <property type="evidence" value="ECO:0007669"/>
    <property type="project" value="TreeGrafter"/>
</dbReference>
<dbReference type="InParanoid" id="Q22TB8"/>
<dbReference type="InterPro" id="IPR001878">
    <property type="entry name" value="Znf_CCHC"/>
</dbReference>